<dbReference type="Gene3D" id="3.30.9.10">
    <property type="entry name" value="D-Amino Acid Oxidase, subunit A, domain 2"/>
    <property type="match status" value="1"/>
</dbReference>
<feature type="non-terminal residue" evidence="1">
    <location>
        <position position="1"/>
    </location>
</feature>
<feature type="non-terminal residue" evidence="1">
    <location>
        <position position="271"/>
    </location>
</feature>
<dbReference type="EMBL" id="UINC01032898">
    <property type="protein sequence ID" value="SVB21317.1"/>
    <property type="molecule type" value="Genomic_DNA"/>
</dbReference>
<sequence>MRICLIGKNLTNIVLARILANKKLTVDIIYNLENKKNFNSRTIGISKSNFDFLLNYEKKIKVFSWPVKKIRIFNEKQKSKELFEFFDENKENFFLVKYNKIYDHFERSLNNFNNINLKKISKKINEKYLFEDDKYNLIINSDANSYITKKYFNKKIEKNYYSSAYTCIINHQKVINDIAIQIFTKYGPIAFLPLSNNKTSIVFSFLNKYEKDNKEIINLINKFNIKYKITSFGELEKSNLKFSMLRNYCYKNILSFGDLIHRIHPLVGQGF</sequence>
<accession>A0A382C7E9</accession>
<dbReference type="AlphaFoldDB" id="A0A382C7E9"/>
<proteinExistence type="predicted"/>
<protein>
    <submittedName>
        <fullName evidence="1">Uncharacterized protein</fullName>
    </submittedName>
</protein>
<evidence type="ECO:0000313" key="1">
    <source>
        <dbReference type="EMBL" id="SVB21317.1"/>
    </source>
</evidence>
<gene>
    <name evidence="1" type="ORF">METZ01_LOCUS174171</name>
</gene>
<reference evidence="1" key="1">
    <citation type="submission" date="2018-05" db="EMBL/GenBank/DDBJ databases">
        <authorList>
            <person name="Lanie J.A."/>
            <person name="Ng W.-L."/>
            <person name="Kazmierczak K.M."/>
            <person name="Andrzejewski T.M."/>
            <person name="Davidsen T.M."/>
            <person name="Wayne K.J."/>
            <person name="Tettelin H."/>
            <person name="Glass J.I."/>
            <person name="Rusch D."/>
            <person name="Podicherti R."/>
            <person name="Tsui H.-C.T."/>
            <person name="Winkler M.E."/>
        </authorList>
    </citation>
    <scope>NUCLEOTIDE SEQUENCE</scope>
</reference>
<name>A0A382C7E9_9ZZZZ</name>
<organism evidence="1">
    <name type="scientific">marine metagenome</name>
    <dbReference type="NCBI Taxonomy" id="408172"/>
    <lineage>
        <taxon>unclassified sequences</taxon>
        <taxon>metagenomes</taxon>
        <taxon>ecological metagenomes</taxon>
    </lineage>
</organism>